<reference evidence="3 4" key="1">
    <citation type="submission" date="2017-12" db="EMBL/GenBank/DDBJ databases">
        <authorList>
            <consortium name="DOE Joint Genome Institute"/>
            <person name="Haridas S."/>
            <person name="Kjaerbolling I."/>
            <person name="Vesth T.C."/>
            <person name="Frisvad J.C."/>
            <person name="Nybo J.L."/>
            <person name="Theobald S."/>
            <person name="Kuo A."/>
            <person name="Bowyer P."/>
            <person name="Matsuda Y."/>
            <person name="Mondo S."/>
            <person name="Lyhne E.K."/>
            <person name="Kogle M.E."/>
            <person name="Clum A."/>
            <person name="Lipzen A."/>
            <person name="Salamov A."/>
            <person name="Ngan C.Y."/>
            <person name="Daum C."/>
            <person name="Chiniquy J."/>
            <person name="Barry K."/>
            <person name="LaButti K."/>
            <person name="Simmons B.A."/>
            <person name="Magnuson J.K."/>
            <person name="Mortensen U.H."/>
            <person name="Larsen T.O."/>
            <person name="Grigoriev I.V."/>
            <person name="Baker S.E."/>
            <person name="Andersen M.R."/>
            <person name="Nordberg H.P."/>
            <person name="Cantor M.N."/>
            <person name="Hua S.X."/>
        </authorList>
    </citation>
    <scope>NUCLEOTIDE SEQUENCE [LARGE SCALE GENOMIC DNA]</scope>
    <source>
        <strain evidence="3 4">CBS 102.13</strain>
    </source>
</reference>
<dbReference type="RefSeq" id="XP_024670774.1">
    <property type="nucleotide sequence ID" value="XM_024817592.1"/>
</dbReference>
<accession>A0A2I2F805</accession>
<feature type="chain" id="PRO_5014147590" evidence="1">
    <location>
        <begin position="21"/>
        <end position="644"/>
    </location>
</feature>
<dbReference type="InterPro" id="IPR036514">
    <property type="entry name" value="SGNH_hydro_sf"/>
</dbReference>
<dbReference type="EMBL" id="KZ559148">
    <property type="protein sequence ID" value="PLB36762.1"/>
    <property type="molecule type" value="Genomic_DNA"/>
</dbReference>
<dbReference type="PANTHER" id="PTHR37981">
    <property type="entry name" value="LIPASE 2"/>
    <property type="match status" value="1"/>
</dbReference>
<name>A0A2I2F805_ASPCN</name>
<keyword evidence="1" id="KW-0732">Signal</keyword>
<dbReference type="InterPro" id="IPR037460">
    <property type="entry name" value="SEST-like"/>
</dbReference>
<keyword evidence="3" id="KW-0378">Hydrolase</keyword>
<dbReference type="STRING" id="41067.A0A2I2F805"/>
<dbReference type="Proteomes" id="UP000234585">
    <property type="component" value="Unassembled WGS sequence"/>
</dbReference>
<dbReference type="Pfam" id="PF18647">
    <property type="entry name" value="Fungal_lectin_2"/>
    <property type="match status" value="1"/>
</dbReference>
<evidence type="ECO:0000313" key="3">
    <source>
        <dbReference type="EMBL" id="PLB36762.1"/>
    </source>
</evidence>
<dbReference type="GeneID" id="36524752"/>
<dbReference type="CDD" id="cd01823">
    <property type="entry name" value="SEST_like"/>
    <property type="match status" value="1"/>
</dbReference>
<protein>
    <submittedName>
        <fullName evidence="3">SGNH hydrolase</fullName>
    </submittedName>
</protein>
<proteinExistence type="predicted"/>
<dbReference type="Gene3D" id="3.40.50.1110">
    <property type="entry name" value="SGNH hydrolase"/>
    <property type="match status" value="1"/>
</dbReference>
<feature type="signal peptide" evidence="1">
    <location>
        <begin position="1"/>
        <end position="20"/>
    </location>
</feature>
<feature type="domain" description="SGNH hydrolase-type esterase" evidence="2">
    <location>
        <begin position="56"/>
        <end position="243"/>
    </location>
</feature>
<gene>
    <name evidence="3" type="ORF">BDW47DRAFT_132567</name>
</gene>
<evidence type="ECO:0000259" key="2">
    <source>
        <dbReference type="Pfam" id="PF13472"/>
    </source>
</evidence>
<dbReference type="SUPFAM" id="SSF52266">
    <property type="entry name" value="SGNH hydrolase"/>
    <property type="match status" value="1"/>
</dbReference>
<evidence type="ECO:0000256" key="1">
    <source>
        <dbReference type="SAM" id="SignalP"/>
    </source>
</evidence>
<dbReference type="AlphaFoldDB" id="A0A2I2F805"/>
<dbReference type="OrthoDB" id="1896086at2759"/>
<dbReference type="InterPro" id="IPR013830">
    <property type="entry name" value="SGNH_hydro"/>
</dbReference>
<dbReference type="GO" id="GO:0016788">
    <property type="term" value="F:hydrolase activity, acting on ester bonds"/>
    <property type="evidence" value="ECO:0007669"/>
    <property type="project" value="InterPro"/>
</dbReference>
<evidence type="ECO:0000313" key="4">
    <source>
        <dbReference type="Proteomes" id="UP000234585"/>
    </source>
</evidence>
<organism evidence="3 4">
    <name type="scientific">Aspergillus candidus</name>
    <dbReference type="NCBI Taxonomy" id="41067"/>
    <lineage>
        <taxon>Eukaryota</taxon>
        <taxon>Fungi</taxon>
        <taxon>Dikarya</taxon>
        <taxon>Ascomycota</taxon>
        <taxon>Pezizomycotina</taxon>
        <taxon>Eurotiomycetes</taxon>
        <taxon>Eurotiomycetidae</taxon>
        <taxon>Eurotiales</taxon>
        <taxon>Aspergillaceae</taxon>
        <taxon>Aspergillus</taxon>
        <taxon>Aspergillus subgen. Circumdati</taxon>
    </lineage>
</organism>
<dbReference type="Pfam" id="PF13472">
    <property type="entry name" value="Lipase_GDSL_2"/>
    <property type="match status" value="1"/>
</dbReference>
<dbReference type="GO" id="GO:0006629">
    <property type="term" value="P:lipid metabolic process"/>
    <property type="evidence" value="ECO:0007669"/>
    <property type="project" value="TreeGrafter"/>
</dbReference>
<dbReference type="PANTHER" id="PTHR37981:SF1">
    <property type="entry name" value="SGNH HYDROLASE-TYPE ESTERASE DOMAIN-CONTAINING PROTEIN"/>
    <property type="match status" value="1"/>
</dbReference>
<keyword evidence="4" id="KW-1185">Reference proteome</keyword>
<sequence length="644" mass="73120">MAPFTLFILLFAFLMNPLMGFATNETDLVHEDTVSNLIQTRGQTVTDLNWIERWAAVGDSYTAGIGAGSLYRGKSEDHACSRYDQSYPIVLNRMFGPGIKSFSFKACSGARTADIKEQIRSLDENMDLVVLSAGGNDLCLSTIISRCIMLPLTQSRCQDVISQARDSITRVLVPNVRELLQDLQPKMNKDGVVIFVLYAQFFNVENEDCAKYQDWTFGGLRREGFKLSTGRRREFNDLVVDVNNALINLAEEFRQDENSFYFRTANWDKFVGDYKGRFCEPGSSGEYPEPSQPNLQFFKHFTKRDLEKDIASKRDLENSIDAPPLALNATMSVPENSLGPRDNIAPNCPGDDGFKLGWGLPDRFGKYFHPNEKGHITIASYVLEAIYAARSAILGLPQPMCHLVDNFQCNVPNERADLDASRRYADGQILHDNALAFCTGISPSGVDWTEEKTFEMGTPEEHTFLITTRNGARHYDQEECLESFNKIIHSCKTYDDLWKYGGYHEENNHRYQISITNGGYRRLPRGPVKTTCEAKRHGKWTHYKFKGYGGATAGEGNRRLFPFIKLCVTPGDVRKTRKQQNVRDWNFYYSYEEGHEEDPVPEGYEWQLNFRAPAGFMERCFGSNTVQENVGLVCILSVALFTIR</sequence>